<protein>
    <submittedName>
        <fullName evidence="6">ABC-2 type transport system ATP-binding protein</fullName>
    </submittedName>
</protein>
<evidence type="ECO:0000259" key="5">
    <source>
        <dbReference type="PROSITE" id="PS50893"/>
    </source>
</evidence>
<comment type="subcellular location">
    <subcellularLocation>
        <location evidence="1">Cell membrane</location>
        <topology evidence="1">Peripheral membrane protein</topology>
        <orientation evidence="1">Cytoplasmic side</orientation>
    </subcellularLocation>
</comment>
<dbReference type="RefSeq" id="WP_307254344.1">
    <property type="nucleotide sequence ID" value="NZ_JAUSUV010000013.1"/>
</dbReference>
<dbReference type="InterPro" id="IPR003593">
    <property type="entry name" value="AAA+_ATPase"/>
</dbReference>
<dbReference type="Pfam" id="PF00005">
    <property type="entry name" value="ABC_tran"/>
    <property type="match status" value="1"/>
</dbReference>
<dbReference type="Proteomes" id="UP001238450">
    <property type="component" value="Unassembled WGS sequence"/>
</dbReference>
<evidence type="ECO:0000313" key="7">
    <source>
        <dbReference type="Proteomes" id="UP001238450"/>
    </source>
</evidence>
<dbReference type="InterPro" id="IPR003439">
    <property type="entry name" value="ABC_transporter-like_ATP-bd"/>
</dbReference>
<dbReference type="PROSITE" id="PS50893">
    <property type="entry name" value="ABC_TRANSPORTER_2"/>
    <property type="match status" value="1"/>
</dbReference>
<comment type="similarity">
    <text evidence="4">Belongs to the ABC transporter superfamily. Drug exporter-1 (DrugE1) (TC 3.A.1.105) family.</text>
</comment>
<dbReference type="PANTHER" id="PTHR43582">
    <property type="entry name" value="LINEARMYCIN RESISTANCE ATP-BINDING PROTEIN LNRL"/>
    <property type="match status" value="1"/>
</dbReference>
<dbReference type="PANTHER" id="PTHR43582:SF2">
    <property type="entry name" value="LINEARMYCIN RESISTANCE ATP-BINDING PROTEIN LNRL"/>
    <property type="match status" value="1"/>
</dbReference>
<evidence type="ECO:0000256" key="3">
    <source>
        <dbReference type="ARBA" id="ARBA00022840"/>
    </source>
</evidence>
<evidence type="ECO:0000256" key="2">
    <source>
        <dbReference type="ARBA" id="ARBA00022741"/>
    </source>
</evidence>
<dbReference type="GO" id="GO:0016887">
    <property type="term" value="F:ATP hydrolysis activity"/>
    <property type="evidence" value="ECO:0007669"/>
    <property type="project" value="InterPro"/>
</dbReference>
<dbReference type="GO" id="GO:1900753">
    <property type="term" value="P:doxorubicin transport"/>
    <property type="evidence" value="ECO:0007669"/>
    <property type="project" value="InterPro"/>
</dbReference>
<keyword evidence="3 6" id="KW-0067">ATP-binding</keyword>
<dbReference type="SUPFAM" id="SSF52540">
    <property type="entry name" value="P-loop containing nucleoside triphosphate hydrolases"/>
    <property type="match status" value="1"/>
</dbReference>
<proteinExistence type="inferred from homology"/>
<dbReference type="PROSITE" id="PS00211">
    <property type="entry name" value="ABC_TRANSPORTER_1"/>
    <property type="match status" value="1"/>
</dbReference>
<dbReference type="NCBIfam" id="TIGR01188">
    <property type="entry name" value="drrA"/>
    <property type="match status" value="1"/>
</dbReference>
<keyword evidence="7" id="KW-1185">Reference proteome</keyword>
<comment type="caution">
    <text evidence="6">The sequence shown here is derived from an EMBL/GenBank/DDBJ whole genome shotgun (WGS) entry which is preliminary data.</text>
</comment>
<dbReference type="Gene3D" id="3.40.50.300">
    <property type="entry name" value="P-loop containing nucleotide triphosphate hydrolases"/>
    <property type="match status" value="1"/>
</dbReference>
<evidence type="ECO:0000313" key="6">
    <source>
        <dbReference type="EMBL" id="MDQ0418550.1"/>
    </source>
</evidence>
<dbReference type="GO" id="GO:0005524">
    <property type="term" value="F:ATP binding"/>
    <property type="evidence" value="ECO:0007669"/>
    <property type="project" value="UniProtKB-KW"/>
</dbReference>
<dbReference type="SMART" id="SM00382">
    <property type="entry name" value="AAA"/>
    <property type="match status" value="1"/>
</dbReference>
<evidence type="ECO:0000256" key="1">
    <source>
        <dbReference type="ARBA" id="ARBA00004413"/>
    </source>
</evidence>
<dbReference type="GO" id="GO:0043215">
    <property type="term" value="P:daunorubicin transport"/>
    <property type="evidence" value="ECO:0007669"/>
    <property type="project" value="InterPro"/>
</dbReference>
<name>A0AAJ1TGP4_9BACL</name>
<dbReference type="InterPro" id="IPR027417">
    <property type="entry name" value="P-loop_NTPase"/>
</dbReference>
<evidence type="ECO:0000256" key="4">
    <source>
        <dbReference type="ARBA" id="ARBA00049985"/>
    </source>
</evidence>
<accession>A0AAJ1TGP4</accession>
<dbReference type="GO" id="GO:0005886">
    <property type="term" value="C:plasma membrane"/>
    <property type="evidence" value="ECO:0007669"/>
    <property type="project" value="UniProtKB-SubCell"/>
</dbReference>
<dbReference type="EMBL" id="JAUSUV010000013">
    <property type="protein sequence ID" value="MDQ0418550.1"/>
    <property type="molecule type" value="Genomic_DNA"/>
</dbReference>
<dbReference type="AlphaFoldDB" id="A0AAJ1TGP4"/>
<dbReference type="InterPro" id="IPR017871">
    <property type="entry name" value="ABC_transporter-like_CS"/>
</dbReference>
<organism evidence="6 7">
    <name type="scientific">Croceifilum oryzae</name>
    <dbReference type="NCBI Taxonomy" id="1553429"/>
    <lineage>
        <taxon>Bacteria</taxon>
        <taxon>Bacillati</taxon>
        <taxon>Bacillota</taxon>
        <taxon>Bacilli</taxon>
        <taxon>Bacillales</taxon>
        <taxon>Thermoactinomycetaceae</taxon>
        <taxon>Croceifilum</taxon>
    </lineage>
</organism>
<feature type="domain" description="ABC transporter" evidence="5">
    <location>
        <begin position="8"/>
        <end position="239"/>
    </location>
</feature>
<keyword evidence="2" id="KW-0547">Nucleotide-binding</keyword>
<reference evidence="6 7" key="1">
    <citation type="submission" date="2023-07" db="EMBL/GenBank/DDBJ databases">
        <title>Genomic Encyclopedia of Type Strains, Phase IV (KMG-IV): sequencing the most valuable type-strain genomes for metagenomic binning, comparative biology and taxonomic classification.</title>
        <authorList>
            <person name="Goeker M."/>
        </authorList>
    </citation>
    <scope>NUCLEOTIDE SEQUENCE [LARGE SCALE GENOMIC DNA]</scope>
    <source>
        <strain evidence="6 7">DSM 46876</strain>
    </source>
</reference>
<gene>
    <name evidence="6" type="ORF">J2Z48_002753</name>
</gene>
<dbReference type="InterPro" id="IPR005894">
    <property type="entry name" value="DrrA"/>
</dbReference>
<sequence length="315" mass="35419">MSTRDILISTYGLTKKFDSFTAVNGVDLDIYEGEVLGLLGPNGAGKTTLISMLTTILPPDGGSATVCGYDLTKESSKVKQMVSLVPQDLALYLTLTAEENLSFFANLYGLKGREKRSRIKEVLKIAQLEDWANRKVGAYSGGMKRRLNLAVGLLNRPKVLFLDEPTVGVDPQSRNHIFDSIQYLVEEFQMTVIYTTHYMEEAQELCDRVAIYDKGKILDLEETDTLLQKYGEKQLVLDFKSIPDWLVQHISSLPYVDSHHVIDNKLTIHSSNLLGVTENVLSWIRTNQIPVESFNVHESDLESVFLKLTGKKLRD</sequence>